<dbReference type="Proteomes" id="UP000199478">
    <property type="component" value="Unassembled WGS sequence"/>
</dbReference>
<evidence type="ECO:0000256" key="1">
    <source>
        <dbReference type="SAM" id="Phobius"/>
    </source>
</evidence>
<feature type="transmembrane region" description="Helical" evidence="1">
    <location>
        <begin position="90"/>
        <end position="108"/>
    </location>
</feature>
<dbReference type="InterPro" id="IPR008407">
    <property type="entry name" value="Brnchd-chn_aa_trnsp_AzlD"/>
</dbReference>
<protein>
    <submittedName>
        <fullName evidence="2">Branched-chain amino acid transport protein</fullName>
    </submittedName>
</protein>
<dbReference type="OrthoDB" id="6119856at2"/>
<keyword evidence="1" id="KW-0812">Transmembrane</keyword>
<keyword evidence="3" id="KW-1185">Reference proteome</keyword>
<feature type="transmembrane region" description="Helical" evidence="1">
    <location>
        <begin position="42"/>
        <end position="64"/>
    </location>
</feature>
<dbReference type="Pfam" id="PF05437">
    <property type="entry name" value="AzlD"/>
    <property type="match status" value="1"/>
</dbReference>
<name>A0A1I6HX50_9RHOB</name>
<keyword evidence="1" id="KW-1133">Transmembrane helix</keyword>
<gene>
    <name evidence="2" type="ORF">SAMN04488005_3078</name>
</gene>
<dbReference type="AlphaFoldDB" id="A0A1I6HX50"/>
<keyword evidence="1" id="KW-0472">Membrane</keyword>
<proteinExistence type="predicted"/>
<feature type="transmembrane region" description="Helical" evidence="1">
    <location>
        <begin position="6"/>
        <end position="30"/>
    </location>
</feature>
<organism evidence="2 3">
    <name type="scientific">Yoonia tamlensis</name>
    <dbReference type="NCBI Taxonomy" id="390270"/>
    <lineage>
        <taxon>Bacteria</taxon>
        <taxon>Pseudomonadati</taxon>
        <taxon>Pseudomonadota</taxon>
        <taxon>Alphaproteobacteria</taxon>
        <taxon>Rhodobacterales</taxon>
        <taxon>Paracoccaceae</taxon>
        <taxon>Yoonia</taxon>
    </lineage>
</organism>
<dbReference type="RefSeq" id="WP_090201664.1">
    <property type="nucleotide sequence ID" value="NZ_FOYP01000003.1"/>
</dbReference>
<dbReference type="EMBL" id="FOYP01000003">
    <property type="protein sequence ID" value="SFR59004.1"/>
    <property type="molecule type" value="Genomic_DNA"/>
</dbReference>
<evidence type="ECO:0000313" key="2">
    <source>
        <dbReference type="EMBL" id="SFR59004.1"/>
    </source>
</evidence>
<dbReference type="STRING" id="390270.SAMN04488005_3078"/>
<sequence>MTYSAAQIWTVIALLGAGTFLIRFSFLGLIGDRPMPPLVLRLLRYTPVAVLPGMVAPLVLWPAATGGQPDIARIIAALVTVGVGLWSRNVLWAVFAGVVTLYAGLAATGQL</sequence>
<accession>A0A1I6HX50</accession>
<evidence type="ECO:0000313" key="3">
    <source>
        <dbReference type="Proteomes" id="UP000199478"/>
    </source>
</evidence>
<reference evidence="3" key="1">
    <citation type="submission" date="2016-10" db="EMBL/GenBank/DDBJ databases">
        <authorList>
            <person name="Varghese N."/>
            <person name="Submissions S."/>
        </authorList>
    </citation>
    <scope>NUCLEOTIDE SEQUENCE [LARGE SCALE GENOMIC DNA]</scope>
    <source>
        <strain evidence="3">DSM 26879</strain>
    </source>
</reference>